<protein>
    <submittedName>
        <fullName evidence="3">Uncharacterized protein</fullName>
    </submittedName>
</protein>
<dbReference type="EMBL" id="KN847529">
    <property type="protein sequence ID" value="KIW09336.1"/>
    <property type="molecule type" value="Genomic_DNA"/>
</dbReference>
<dbReference type="RefSeq" id="XP_016219205.1">
    <property type="nucleotide sequence ID" value="XM_016352948.1"/>
</dbReference>
<dbReference type="AlphaFoldDB" id="A0A0D1Y2R0"/>
<reference evidence="3 4" key="1">
    <citation type="submission" date="2015-01" db="EMBL/GenBank/DDBJ databases">
        <title>The Genome Sequence of Ochroconis gallopava CBS43764.</title>
        <authorList>
            <consortium name="The Broad Institute Genomics Platform"/>
            <person name="Cuomo C."/>
            <person name="de Hoog S."/>
            <person name="Gorbushina A."/>
            <person name="Stielow B."/>
            <person name="Teixiera M."/>
            <person name="Abouelleil A."/>
            <person name="Chapman S.B."/>
            <person name="Priest M."/>
            <person name="Young S.K."/>
            <person name="Wortman J."/>
            <person name="Nusbaum C."/>
            <person name="Birren B."/>
        </authorList>
    </citation>
    <scope>NUCLEOTIDE SEQUENCE [LARGE SCALE GENOMIC DNA]</scope>
    <source>
        <strain evidence="3 4">CBS 43764</strain>
    </source>
</reference>
<keyword evidence="2" id="KW-0812">Transmembrane</keyword>
<dbReference type="InterPro" id="IPR053008">
    <property type="entry name" value="Phomopsin_biosynth_assoc"/>
</dbReference>
<organism evidence="3 4">
    <name type="scientific">Verruconis gallopava</name>
    <dbReference type="NCBI Taxonomy" id="253628"/>
    <lineage>
        <taxon>Eukaryota</taxon>
        <taxon>Fungi</taxon>
        <taxon>Dikarya</taxon>
        <taxon>Ascomycota</taxon>
        <taxon>Pezizomycotina</taxon>
        <taxon>Dothideomycetes</taxon>
        <taxon>Pleosporomycetidae</taxon>
        <taxon>Venturiales</taxon>
        <taxon>Sympoventuriaceae</taxon>
        <taxon>Verruconis</taxon>
    </lineage>
</organism>
<feature type="region of interest" description="Disordered" evidence="1">
    <location>
        <begin position="1"/>
        <end position="36"/>
    </location>
</feature>
<dbReference type="VEuPathDB" id="FungiDB:PV09_00240"/>
<dbReference type="HOGENOM" id="CLU_066042_4_0_1"/>
<proteinExistence type="predicted"/>
<dbReference type="PANTHER" id="PTHR35896">
    <property type="entry name" value="IG-LIKE DOMAIN-CONTAINING PROTEIN"/>
    <property type="match status" value="1"/>
</dbReference>
<dbReference type="InParanoid" id="A0A0D1Y2R0"/>
<evidence type="ECO:0000256" key="1">
    <source>
        <dbReference type="SAM" id="MobiDB-lite"/>
    </source>
</evidence>
<dbReference type="Proteomes" id="UP000053259">
    <property type="component" value="Unassembled WGS sequence"/>
</dbReference>
<keyword evidence="4" id="KW-1185">Reference proteome</keyword>
<feature type="transmembrane region" description="Helical" evidence="2">
    <location>
        <begin position="59"/>
        <end position="80"/>
    </location>
</feature>
<gene>
    <name evidence="3" type="ORF">PV09_00240</name>
</gene>
<dbReference type="OrthoDB" id="3501153at2759"/>
<sequence length="240" mass="27466">MDTKPSRDSLSMSSGTASPPDYSPLNKEETDSVDGLDMLPLHRHHQSKRRRRLYKAGKAVFIVIMVAFIVLTFALSFHAVDTLGKLGVLINKKVKPPSHGQRSYKYPCGETAAEAQEKGCIFDVMSMAWQSPECFDSDLHDEFMALGPWRFYSDPSATTELTYEQVSQKGQISWTDRRYFVIHCIYGWKAMHRAWQRGWRMDSNLADFEHTELCSRVFENTSIPLDAMTTRIHVDFPSCN</sequence>
<accession>A0A0D1Y2R0</accession>
<keyword evidence="2" id="KW-1133">Transmembrane helix</keyword>
<feature type="compositionally biased region" description="Polar residues" evidence="1">
    <location>
        <begin position="8"/>
        <end position="17"/>
    </location>
</feature>
<dbReference type="STRING" id="253628.A0A0D1Y2R0"/>
<evidence type="ECO:0000256" key="2">
    <source>
        <dbReference type="SAM" id="Phobius"/>
    </source>
</evidence>
<dbReference type="PANTHER" id="PTHR35896:SF3">
    <property type="entry name" value="MAJOR FACILITATOR SUPERFAMILY TRANSPORTER"/>
    <property type="match status" value="1"/>
</dbReference>
<evidence type="ECO:0000313" key="4">
    <source>
        <dbReference type="Proteomes" id="UP000053259"/>
    </source>
</evidence>
<keyword evidence="2" id="KW-0472">Membrane</keyword>
<dbReference type="GeneID" id="27308213"/>
<name>A0A0D1Y2R0_9PEZI</name>
<evidence type="ECO:0000313" key="3">
    <source>
        <dbReference type="EMBL" id="KIW09336.1"/>
    </source>
</evidence>